<dbReference type="Pfam" id="PF01817">
    <property type="entry name" value="CM_2"/>
    <property type="match status" value="1"/>
</dbReference>
<evidence type="ECO:0000256" key="1">
    <source>
        <dbReference type="ARBA" id="ARBA00012404"/>
    </source>
</evidence>
<dbReference type="PANTHER" id="PTHR43018:SF1">
    <property type="entry name" value="PROTEIN AROA(G)"/>
    <property type="match status" value="1"/>
</dbReference>
<accession>A0A1Y1CRR5</accession>
<reference evidence="5" key="2">
    <citation type="journal article" date="2020" name="Antonie Van Leeuwenhoek">
        <title>Labilibaculum antarcticum sp. nov., a novel facultative anaerobic, psychrotorelant bacterium isolated from marine sediment of Antarctica.</title>
        <authorList>
            <person name="Watanabe M."/>
            <person name="Kojima H."/>
            <person name="Fukui M."/>
        </authorList>
    </citation>
    <scope>NUCLEOTIDE SEQUENCE [LARGE SCALE GENOMIC DNA]</scope>
    <source>
        <strain evidence="5">SPP2</strain>
    </source>
</reference>
<dbReference type="AlphaFoldDB" id="A0A1Y1CRR5"/>
<evidence type="ECO:0000259" key="3">
    <source>
        <dbReference type="PROSITE" id="PS51168"/>
    </source>
</evidence>
<gene>
    <name evidence="4" type="ORF">ALGA_3639</name>
</gene>
<feature type="domain" description="Chorismate mutase" evidence="3">
    <location>
        <begin position="268"/>
        <end position="359"/>
    </location>
</feature>
<dbReference type="Gene3D" id="3.20.20.70">
    <property type="entry name" value="Aldolase class I"/>
    <property type="match status" value="1"/>
</dbReference>
<dbReference type="InterPro" id="IPR052899">
    <property type="entry name" value="Class-I_DAHP_synthase"/>
</dbReference>
<dbReference type="InterPro" id="IPR036263">
    <property type="entry name" value="Chorismate_II_sf"/>
</dbReference>
<dbReference type="Gene3D" id="1.20.59.10">
    <property type="entry name" value="Chorismate mutase"/>
    <property type="match status" value="1"/>
</dbReference>
<reference evidence="4 5" key="1">
    <citation type="journal article" date="2018" name="Mar. Genomics">
        <title>Complete genome sequence of Marinifilaceae bacterium strain SPP2, isolated from the Antarctic marine sediment.</title>
        <authorList>
            <person name="Watanabe M."/>
            <person name="Kojima H."/>
            <person name="Fukui M."/>
        </authorList>
    </citation>
    <scope>NUCLEOTIDE SEQUENCE [LARGE SCALE GENOMIC DNA]</scope>
    <source>
        <strain evidence="4 5">SPP2</strain>
    </source>
</reference>
<evidence type="ECO:0000313" key="4">
    <source>
        <dbReference type="EMBL" id="BAX81931.1"/>
    </source>
</evidence>
<dbReference type="SUPFAM" id="SSF51569">
    <property type="entry name" value="Aldolase"/>
    <property type="match status" value="1"/>
</dbReference>
<dbReference type="InterPro" id="IPR013785">
    <property type="entry name" value="Aldolase_TIM"/>
</dbReference>
<proteinExistence type="predicted"/>
<dbReference type="SMART" id="SM00830">
    <property type="entry name" value="CM_2"/>
    <property type="match status" value="1"/>
</dbReference>
<keyword evidence="2" id="KW-0808">Transferase</keyword>
<dbReference type="PROSITE" id="PS51168">
    <property type="entry name" value="CHORISMATE_MUT_2"/>
    <property type="match status" value="1"/>
</dbReference>
<dbReference type="KEGG" id="mbas:ALGA_3639"/>
<dbReference type="RefSeq" id="WP_096431801.1">
    <property type="nucleotide sequence ID" value="NZ_AP018042.1"/>
</dbReference>
<dbReference type="GO" id="GO:0046417">
    <property type="term" value="P:chorismate metabolic process"/>
    <property type="evidence" value="ECO:0007669"/>
    <property type="project" value="InterPro"/>
</dbReference>
<protein>
    <recommendedName>
        <fullName evidence="1">chorismate mutase</fullName>
        <ecNumber evidence="1">5.4.99.5</ecNumber>
    </recommendedName>
</protein>
<dbReference type="GO" id="GO:0016740">
    <property type="term" value="F:transferase activity"/>
    <property type="evidence" value="ECO:0007669"/>
    <property type="project" value="UniProtKB-KW"/>
</dbReference>
<dbReference type="PANTHER" id="PTHR43018">
    <property type="entry name" value="PHOSPHO-2-DEHYDRO-3-DEOXYHEPTONATE ALDOLASE"/>
    <property type="match status" value="1"/>
</dbReference>
<dbReference type="Pfam" id="PF00793">
    <property type="entry name" value="DAHP_synth_1"/>
    <property type="match status" value="1"/>
</dbReference>
<dbReference type="GO" id="GO:0004106">
    <property type="term" value="F:chorismate mutase activity"/>
    <property type="evidence" value="ECO:0007669"/>
    <property type="project" value="UniProtKB-EC"/>
</dbReference>
<dbReference type="OrthoDB" id="9780456at2"/>
<dbReference type="EC" id="5.4.99.5" evidence="1"/>
<name>A0A1Y1CRR5_9BACT</name>
<organism evidence="4 5">
    <name type="scientific">Labilibaculum antarcticum</name>
    <dbReference type="NCBI Taxonomy" id="1717717"/>
    <lineage>
        <taxon>Bacteria</taxon>
        <taxon>Pseudomonadati</taxon>
        <taxon>Bacteroidota</taxon>
        <taxon>Bacteroidia</taxon>
        <taxon>Marinilabiliales</taxon>
        <taxon>Marinifilaceae</taxon>
        <taxon>Labilibaculum</taxon>
    </lineage>
</organism>
<dbReference type="InterPro" id="IPR002701">
    <property type="entry name" value="CM_II_prokaryot"/>
</dbReference>
<sequence length="361" mass="40756">MKNLEIKDLSSWPIDVSTRPLVIAGPCSAETEEQVMEAARGVKAAGIQIFRAGIWKPRTRPNSFEGIGAKGLIWLQKVKEEFGLITATEVANARHVELALGAGVDILWIGARTTVNPFAVQEIADALRGHDIPVLVKNPINPDLELWMGAIERLHAVGLTRLAAIHRGFSTYQKLKYRNDPQWQIPIELKRRMPQLPIFCDPSHITGDRDLLDEVAQKSMDLNYEGLIIESHCKPEEAWSDAKQQLTPIALKELLANLVLRDPEAPNELVDSTLGELRHLIDDFDQKLLELLENRMQVSKTIGHYKKENNITVLQNKRWGSILEKSMENGKKKGFSEQFINSLFKAIHQESINQQEEIMNS</sequence>
<dbReference type="Proteomes" id="UP000218267">
    <property type="component" value="Chromosome"/>
</dbReference>
<dbReference type="EMBL" id="AP018042">
    <property type="protein sequence ID" value="BAX81931.1"/>
    <property type="molecule type" value="Genomic_DNA"/>
</dbReference>
<dbReference type="InterPro" id="IPR036979">
    <property type="entry name" value="CM_dom_sf"/>
</dbReference>
<keyword evidence="5" id="KW-1185">Reference proteome</keyword>
<evidence type="ECO:0000313" key="5">
    <source>
        <dbReference type="Proteomes" id="UP000218267"/>
    </source>
</evidence>
<evidence type="ECO:0000256" key="2">
    <source>
        <dbReference type="ARBA" id="ARBA00022679"/>
    </source>
</evidence>
<dbReference type="SUPFAM" id="SSF48600">
    <property type="entry name" value="Chorismate mutase II"/>
    <property type="match status" value="1"/>
</dbReference>
<dbReference type="InterPro" id="IPR006218">
    <property type="entry name" value="DAHP1/KDSA"/>
</dbReference>